<proteinExistence type="predicted"/>
<dbReference type="Proteomes" id="UP000237466">
    <property type="component" value="Unassembled WGS sequence"/>
</dbReference>
<reference evidence="1 2" key="1">
    <citation type="journal article" date="2018" name="Front. Microbiol.">
        <title>Phylogeny of Vibrio vulnificus from the Analysis of the Core-Genome: Implications for Intra-Species Taxonomy.</title>
        <authorList>
            <person name="Roig F.J."/>
            <person name="Gonzalez-Candelas F."/>
            <person name="Sanjuan E."/>
            <person name="Fouz B."/>
            <person name="Feil E.J."/>
            <person name="Llorens C."/>
            <person name="Baker-Austin C."/>
            <person name="Oliver J.D."/>
            <person name="Danin-Poleg Y."/>
            <person name="Gibas C.J."/>
            <person name="Kashi Y."/>
            <person name="Gulig P.A."/>
            <person name="Morrison S.S."/>
            <person name="Amaro C."/>
        </authorList>
    </citation>
    <scope>NUCLEOTIDE SEQUENCE [LARGE SCALE GENOMIC DNA]</scope>
    <source>
        <strain evidence="1 2">CECT4608</strain>
    </source>
</reference>
<evidence type="ECO:0000313" key="2">
    <source>
        <dbReference type="Proteomes" id="UP000237466"/>
    </source>
</evidence>
<dbReference type="NCBIfam" id="NF047593">
    <property type="entry name" value="IS66_ISAeme5_TnpA"/>
    <property type="match status" value="1"/>
</dbReference>
<dbReference type="AlphaFoldDB" id="A0A2S3R1P3"/>
<sequence>MSTLQQHWQHHIDAWQQTQLSQAQYCRSHQLDQSQFSYWKRKVLGASNASTVSSQFTIAQVETQHTTSTLSATLPNGVLIDGVDEMNAHVALKLLERLS</sequence>
<comment type="caution">
    <text evidence="1">The sequence shown here is derived from an EMBL/GenBank/DDBJ whole genome shotgun (WGS) entry which is preliminary data.</text>
</comment>
<gene>
    <name evidence="1" type="ORF">CRN52_13205</name>
</gene>
<name>A0A2S3R1P3_VIBVL</name>
<dbReference type="EMBL" id="PDGH01000101">
    <property type="protein sequence ID" value="POB47029.1"/>
    <property type="molecule type" value="Genomic_DNA"/>
</dbReference>
<evidence type="ECO:0008006" key="3">
    <source>
        <dbReference type="Google" id="ProtNLM"/>
    </source>
</evidence>
<evidence type="ECO:0000313" key="1">
    <source>
        <dbReference type="EMBL" id="POB47029.1"/>
    </source>
</evidence>
<accession>A0A2S3R1P3</accession>
<dbReference type="RefSeq" id="WP_103200531.1">
    <property type="nucleotide sequence ID" value="NZ_PDGH01000101.1"/>
</dbReference>
<organism evidence="1 2">
    <name type="scientific">Vibrio vulnificus</name>
    <dbReference type="NCBI Taxonomy" id="672"/>
    <lineage>
        <taxon>Bacteria</taxon>
        <taxon>Pseudomonadati</taxon>
        <taxon>Pseudomonadota</taxon>
        <taxon>Gammaproteobacteria</taxon>
        <taxon>Vibrionales</taxon>
        <taxon>Vibrionaceae</taxon>
        <taxon>Vibrio</taxon>
    </lineage>
</organism>
<protein>
    <recommendedName>
        <fullName evidence="3">IS66 family insertion sequence element accessory protein TnpB</fullName>
    </recommendedName>
</protein>